<dbReference type="GO" id="GO:0016567">
    <property type="term" value="P:protein ubiquitination"/>
    <property type="evidence" value="ECO:0007669"/>
    <property type="project" value="TreeGrafter"/>
</dbReference>
<dbReference type="Proteomes" id="UP000092445">
    <property type="component" value="Unassembled WGS sequence"/>
</dbReference>
<dbReference type="Pfam" id="PF13639">
    <property type="entry name" value="zf-RING_2"/>
    <property type="match status" value="1"/>
</dbReference>
<dbReference type="PANTHER" id="PTHR46171">
    <property type="entry name" value="GH10160P"/>
    <property type="match status" value="1"/>
</dbReference>
<feature type="domain" description="RING-type" evidence="4">
    <location>
        <begin position="89"/>
        <end position="130"/>
    </location>
</feature>
<keyword evidence="1 3" id="KW-0479">Metal-binding</keyword>
<dbReference type="GO" id="GO:0061630">
    <property type="term" value="F:ubiquitin protein ligase activity"/>
    <property type="evidence" value="ECO:0007669"/>
    <property type="project" value="TreeGrafter"/>
</dbReference>
<dbReference type="GO" id="GO:0008270">
    <property type="term" value="F:zinc ion binding"/>
    <property type="evidence" value="ECO:0007669"/>
    <property type="project" value="UniProtKB-KW"/>
</dbReference>
<accession>A0A1A9ZN08</accession>
<evidence type="ECO:0000313" key="6">
    <source>
        <dbReference type="Proteomes" id="UP000092445"/>
    </source>
</evidence>
<dbReference type="AlphaFoldDB" id="A0A1A9ZN08"/>
<organism evidence="5 6">
    <name type="scientific">Glossina pallidipes</name>
    <name type="common">Tsetse fly</name>
    <dbReference type="NCBI Taxonomy" id="7398"/>
    <lineage>
        <taxon>Eukaryota</taxon>
        <taxon>Metazoa</taxon>
        <taxon>Ecdysozoa</taxon>
        <taxon>Arthropoda</taxon>
        <taxon>Hexapoda</taxon>
        <taxon>Insecta</taxon>
        <taxon>Pterygota</taxon>
        <taxon>Neoptera</taxon>
        <taxon>Endopterygota</taxon>
        <taxon>Diptera</taxon>
        <taxon>Brachycera</taxon>
        <taxon>Muscomorpha</taxon>
        <taxon>Hippoboscoidea</taxon>
        <taxon>Glossinidae</taxon>
        <taxon>Glossina</taxon>
    </lineage>
</organism>
<proteinExistence type="predicted"/>
<dbReference type="PROSITE" id="PS50089">
    <property type="entry name" value="ZF_RING_2"/>
    <property type="match status" value="1"/>
</dbReference>
<keyword evidence="2" id="KW-0862">Zinc</keyword>
<dbReference type="SUPFAM" id="SSF57850">
    <property type="entry name" value="RING/U-box"/>
    <property type="match status" value="1"/>
</dbReference>
<protein>
    <submittedName>
        <fullName evidence="5">RING-type domain-containing protein</fullName>
    </submittedName>
</protein>
<reference evidence="5" key="2">
    <citation type="submission" date="2020-05" db="UniProtKB">
        <authorList>
            <consortium name="EnsemblMetazoa"/>
        </authorList>
    </citation>
    <scope>IDENTIFICATION</scope>
    <source>
        <strain evidence="5">IAEA</strain>
    </source>
</reference>
<dbReference type="SMART" id="SM00184">
    <property type="entry name" value="RING"/>
    <property type="match status" value="1"/>
</dbReference>
<dbReference type="VEuPathDB" id="VectorBase:GPAI019751"/>
<evidence type="ECO:0000256" key="2">
    <source>
        <dbReference type="ARBA" id="ARBA00022833"/>
    </source>
</evidence>
<evidence type="ECO:0000256" key="3">
    <source>
        <dbReference type="PROSITE-ProRule" id="PRU00175"/>
    </source>
</evidence>
<dbReference type="InterPro" id="IPR001841">
    <property type="entry name" value="Znf_RING"/>
</dbReference>
<name>A0A1A9ZN08_GLOPL</name>
<dbReference type="STRING" id="7398.A0A1A9ZN08"/>
<sequence length="145" mass="17147">MALLYSRQQGTNSQREVGRRRDRNVRIYRLWELMKPALNKLTRTELIELFVLVKRLYDDFEKMLENILKERLPTHTYNAEGDTDSQTTCAMCLSDFQLKDLLRTLQCNHKFHAACIHKWLKTKGICPLCRQCALTKNCEHDLIDC</sequence>
<keyword evidence="1 3" id="KW-0863">Zinc-finger</keyword>
<dbReference type="InterPro" id="IPR013083">
    <property type="entry name" value="Znf_RING/FYVE/PHD"/>
</dbReference>
<keyword evidence="6" id="KW-1185">Reference proteome</keyword>
<dbReference type="PANTHER" id="PTHR46171:SF3">
    <property type="entry name" value="GH10160P"/>
    <property type="match status" value="1"/>
</dbReference>
<dbReference type="Gene3D" id="3.30.40.10">
    <property type="entry name" value="Zinc/RING finger domain, C3HC4 (zinc finger)"/>
    <property type="match status" value="1"/>
</dbReference>
<dbReference type="EnsemblMetazoa" id="GPAI019751-RA">
    <property type="protein sequence ID" value="GPAI019751-PA"/>
    <property type="gene ID" value="GPAI019751"/>
</dbReference>
<reference evidence="6" key="1">
    <citation type="submission" date="2014-03" db="EMBL/GenBank/DDBJ databases">
        <authorList>
            <person name="Aksoy S."/>
            <person name="Warren W."/>
            <person name="Wilson R.K."/>
        </authorList>
    </citation>
    <scope>NUCLEOTIDE SEQUENCE [LARGE SCALE GENOMIC DNA]</scope>
    <source>
        <strain evidence="6">IAEA</strain>
    </source>
</reference>
<evidence type="ECO:0000256" key="1">
    <source>
        <dbReference type="ARBA" id="ARBA00022771"/>
    </source>
</evidence>
<evidence type="ECO:0000259" key="4">
    <source>
        <dbReference type="PROSITE" id="PS50089"/>
    </source>
</evidence>
<evidence type="ECO:0000313" key="5">
    <source>
        <dbReference type="EnsemblMetazoa" id="GPAI019751-PA"/>
    </source>
</evidence>